<name>A0A6M3M008_9ZZZZ</name>
<gene>
    <name evidence="1" type="ORF">MM171A00156_0011</name>
    <name evidence="2" type="ORF">MM171B00154_0016</name>
</gene>
<proteinExistence type="predicted"/>
<dbReference type="EMBL" id="MT143892">
    <property type="protein sequence ID" value="QJB04905.1"/>
    <property type="molecule type" value="Genomic_DNA"/>
</dbReference>
<accession>A0A6M3M008</accession>
<evidence type="ECO:0000313" key="1">
    <source>
        <dbReference type="EMBL" id="QJB00917.1"/>
    </source>
</evidence>
<evidence type="ECO:0000313" key="2">
    <source>
        <dbReference type="EMBL" id="QJB04905.1"/>
    </source>
</evidence>
<reference evidence="1" key="1">
    <citation type="submission" date="2020-03" db="EMBL/GenBank/DDBJ databases">
        <title>The deep terrestrial virosphere.</title>
        <authorList>
            <person name="Holmfeldt K."/>
            <person name="Nilsson E."/>
            <person name="Simone D."/>
            <person name="Lopez-Fernandez M."/>
            <person name="Wu X."/>
            <person name="de Brujin I."/>
            <person name="Lundin D."/>
            <person name="Andersson A."/>
            <person name="Bertilsson S."/>
            <person name="Dopson M."/>
        </authorList>
    </citation>
    <scope>NUCLEOTIDE SEQUENCE</scope>
    <source>
        <strain evidence="1">MM171A00156</strain>
        <strain evidence="2">MM171B00154</strain>
    </source>
</reference>
<sequence>MLMRVQETIDFSHVPDHHKAIHERLENWRRWVIVRPHGWQTAPMFRMYQSKARQWEAPVIQNPVNTLDAVLVEKAVAALPEKHRAAVRWSYVHCGNPLAMARTLAVSKQGLADLVDAGRTMLKNRIGV</sequence>
<dbReference type="EMBL" id="MT143703">
    <property type="protein sequence ID" value="QJB00917.1"/>
    <property type="molecule type" value="Genomic_DNA"/>
</dbReference>
<organism evidence="1">
    <name type="scientific">viral metagenome</name>
    <dbReference type="NCBI Taxonomy" id="1070528"/>
    <lineage>
        <taxon>unclassified sequences</taxon>
        <taxon>metagenomes</taxon>
        <taxon>organismal metagenomes</taxon>
    </lineage>
</organism>
<dbReference type="AlphaFoldDB" id="A0A6M3M008"/>
<protein>
    <submittedName>
        <fullName evidence="1">Uncharacterized protein</fullName>
    </submittedName>
</protein>